<gene>
    <name evidence="2" type="ORF">ABID44_000939</name>
</gene>
<accession>A0ABV2KJ47</accession>
<sequence length="131" mass="13515">MAVMLLSLGGCGMGGFSLDKAGIDRSIITSNVPSTNSGTATDAGFAADQTTVRNAASSADLEELGGQPVLWANADTGSRGSISGIAETRIKGELCRVFSTTRESFDGVTLYKGRICMLGAGAWRIDEFEAG</sequence>
<evidence type="ECO:0000313" key="3">
    <source>
        <dbReference type="Proteomes" id="UP001549143"/>
    </source>
</evidence>
<dbReference type="EMBL" id="JBEPMN010000002">
    <property type="protein sequence ID" value="MET3660625.1"/>
    <property type="molecule type" value="Genomic_DNA"/>
</dbReference>
<organism evidence="2 3">
    <name type="scientific">Aquamicrobium ahrensii</name>
    <dbReference type="NCBI Taxonomy" id="469551"/>
    <lineage>
        <taxon>Bacteria</taxon>
        <taxon>Pseudomonadati</taxon>
        <taxon>Pseudomonadota</taxon>
        <taxon>Alphaproteobacteria</taxon>
        <taxon>Hyphomicrobiales</taxon>
        <taxon>Phyllobacteriaceae</taxon>
        <taxon>Aquamicrobium</taxon>
    </lineage>
</organism>
<dbReference type="Pfam" id="PF16998">
    <property type="entry name" value="17kDa_Anti_2"/>
    <property type="match status" value="1"/>
</dbReference>
<keyword evidence="3" id="KW-1185">Reference proteome</keyword>
<dbReference type="InterPro" id="IPR032635">
    <property type="entry name" value="Anti_2"/>
</dbReference>
<feature type="domain" description="Surface antigen" evidence="1">
    <location>
        <begin position="19"/>
        <end position="129"/>
    </location>
</feature>
<protein>
    <recommendedName>
        <fullName evidence="1">Surface antigen domain-containing protein</fullName>
    </recommendedName>
</protein>
<reference evidence="2 3" key="1">
    <citation type="submission" date="2024-06" db="EMBL/GenBank/DDBJ databases">
        <title>Genomic Encyclopedia of Type Strains, Phase IV (KMG-IV): sequencing the most valuable type-strain genomes for metagenomic binning, comparative biology and taxonomic classification.</title>
        <authorList>
            <person name="Goeker M."/>
        </authorList>
    </citation>
    <scope>NUCLEOTIDE SEQUENCE [LARGE SCALE GENOMIC DNA]</scope>
    <source>
        <strain evidence="2 3">DSM 19730</strain>
    </source>
</reference>
<dbReference type="Proteomes" id="UP001549143">
    <property type="component" value="Unassembled WGS sequence"/>
</dbReference>
<proteinExistence type="predicted"/>
<comment type="caution">
    <text evidence="2">The sequence shown here is derived from an EMBL/GenBank/DDBJ whole genome shotgun (WGS) entry which is preliminary data.</text>
</comment>
<evidence type="ECO:0000259" key="1">
    <source>
        <dbReference type="Pfam" id="PF16998"/>
    </source>
</evidence>
<evidence type="ECO:0000313" key="2">
    <source>
        <dbReference type="EMBL" id="MET3660625.1"/>
    </source>
</evidence>
<name>A0ABV2KJ47_9HYPH</name>